<name>A0A0D9Y846_9ORYZ</name>
<dbReference type="Gramene" id="OGLUM01G16630.1">
    <property type="protein sequence ID" value="OGLUM01G16630.1"/>
    <property type="gene ID" value="OGLUM01G16630"/>
</dbReference>
<sequence>MNSSRSQGYRGWSCHGTATNTGLMAATMAGGAMAILLNLLEQTRHWMCPSPTTRQYPIASDITDSALKIREYTVQVLFDLQCVFKLAASLVLTK</sequence>
<keyword evidence="1" id="KW-1133">Transmembrane helix</keyword>
<evidence type="ECO:0000313" key="3">
    <source>
        <dbReference type="Proteomes" id="UP000026961"/>
    </source>
</evidence>
<reference evidence="2" key="1">
    <citation type="submission" date="2013-08" db="EMBL/GenBank/DDBJ databases">
        <title>Oryza genome evolution.</title>
        <authorList>
            <person name="Wing R.A."/>
            <person name="Panaud O."/>
            <person name="Oliveira A.C."/>
        </authorList>
    </citation>
    <scope>NUCLEOTIDE SEQUENCE</scope>
</reference>
<feature type="transmembrane region" description="Helical" evidence="1">
    <location>
        <begin position="20"/>
        <end position="40"/>
    </location>
</feature>
<reference evidence="2" key="2">
    <citation type="submission" date="2015-04" db="UniProtKB">
        <authorList>
            <consortium name="EnsemblPlants"/>
        </authorList>
    </citation>
    <scope>IDENTIFICATION</scope>
</reference>
<accession>A0A0D9Y846</accession>
<proteinExistence type="predicted"/>
<dbReference type="AlphaFoldDB" id="A0A0D9Y846"/>
<dbReference type="EnsemblPlants" id="OGLUM01G16630.1">
    <property type="protein sequence ID" value="OGLUM01G16630.1"/>
    <property type="gene ID" value="OGLUM01G16630"/>
</dbReference>
<keyword evidence="1" id="KW-0812">Transmembrane</keyword>
<keyword evidence="1" id="KW-0472">Membrane</keyword>
<keyword evidence="3" id="KW-1185">Reference proteome</keyword>
<protein>
    <submittedName>
        <fullName evidence="2">Uncharacterized protein</fullName>
    </submittedName>
</protein>
<evidence type="ECO:0000256" key="1">
    <source>
        <dbReference type="SAM" id="Phobius"/>
    </source>
</evidence>
<reference evidence="2" key="3">
    <citation type="submission" date="2018-05" db="EMBL/GenBank/DDBJ databases">
        <title>OgluRS3 (Oryza glumaepatula Reference Sequence Version 3).</title>
        <authorList>
            <person name="Zhang J."/>
            <person name="Kudrna D."/>
            <person name="Lee S."/>
            <person name="Talag J."/>
            <person name="Welchert J."/>
            <person name="Wing R.A."/>
        </authorList>
    </citation>
    <scope>NUCLEOTIDE SEQUENCE [LARGE SCALE GENOMIC DNA]</scope>
</reference>
<organism evidence="2">
    <name type="scientific">Oryza glumipatula</name>
    <dbReference type="NCBI Taxonomy" id="40148"/>
    <lineage>
        <taxon>Eukaryota</taxon>
        <taxon>Viridiplantae</taxon>
        <taxon>Streptophyta</taxon>
        <taxon>Embryophyta</taxon>
        <taxon>Tracheophyta</taxon>
        <taxon>Spermatophyta</taxon>
        <taxon>Magnoliopsida</taxon>
        <taxon>Liliopsida</taxon>
        <taxon>Poales</taxon>
        <taxon>Poaceae</taxon>
        <taxon>BOP clade</taxon>
        <taxon>Oryzoideae</taxon>
        <taxon>Oryzeae</taxon>
        <taxon>Oryzinae</taxon>
        <taxon>Oryza</taxon>
    </lineage>
</organism>
<dbReference type="HOGENOM" id="CLU_2389728_0_0_1"/>
<dbReference type="Proteomes" id="UP000026961">
    <property type="component" value="Chromosome 1"/>
</dbReference>
<evidence type="ECO:0000313" key="2">
    <source>
        <dbReference type="EnsemblPlants" id="OGLUM01G16630.1"/>
    </source>
</evidence>